<dbReference type="GO" id="GO:0036424">
    <property type="term" value="F:L-phosphoserine phosphatase activity"/>
    <property type="evidence" value="ECO:0007669"/>
    <property type="project" value="InterPro"/>
</dbReference>
<dbReference type="AlphaFoldDB" id="A0A919AXR6"/>
<reference evidence="15" key="1">
    <citation type="journal article" date="2014" name="Int. J. Syst. Evol. Microbiol.">
        <title>Complete genome sequence of Corynebacterium casei LMG S-19264T (=DSM 44701T), isolated from a smear-ripened cheese.</title>
        <authorList>
            <consortium name="US DOE Joint Genome Institute (JGI-PGF)"/>
            <person name="Walter F."/>
            <person name="Albersmeier A."/>
            <person name="Kalinowski J."/>
            <person name="Ruckert C."/>
        </authorList>
    </citation>
    <scope>NUCLEOTIDE SEQUENCE</scope>
    <source>
        <strain evidence="15">KCTC 42590</strain>
    </source>
</reference>
<evidence type="ECO:0000313" key="15">
    <source>
        <dbReference type="EMBL" id="GHF30704.1"/>
    </source>
</evidence>
<dbReference type="PANTHER" id="PTHR43344:SF2">
    <property type="entry name" value="PHOSPHOSERINE PHOSPHATASE"/>
    <property type="match status" value="1"/>
</dbReference>
<evidence type="ECO:0000256" key="2">
    <source>
        <dbReference type="ARBA" id="ARBA00005135"/>
    </source>
</evidence>
<gene>
    <name evidence="15" type="ORF">GCM10017044_27610</name>
</gene>
<keyword evidence="16" id="KW-1185">Reference proteome</keyword>
<evidence type="ECO:0000256" key="11">
    <source>
        <dbReference type="ARBA" id="ARBA00031693"/>
    </source>
</evidence>
<evidence type="ECO:0000256" key="5">
    <source>
        <dbReference type="ARBA" id="ARBA00015196"/>
    </source>
</evidence>
<proteinExistence type="inferred from homology"/>
<organism evidence="15 16">
    <name type="scientific">Kordiimonas sediminis</name>
    <dbReference type="NCBI Taxonomy" id="1735581"/>
    <lineage>
        <taxon>Bacteria</taxon>
        <taxon>Pseudomonadati</taxon>
        <taxon>Pseudomonadota</taxon>
        <taxon>Alphaproteobacteria</taxon>
        <taxon>Kordiimonadales</taxon>
        <taxon>Kordiimonadaceae</taxon>
        <taxon>Kordiimonas</taxon>
    </lineage>
</organism>
<evidence type="ECO:0000256" key="9">
    <source>
        <dbReference type="ARBA" id="ARBA00022842"/>
    </source>
</evidence>
<comment type="similarity">
    <text evidence="3">Belongs to the HAD-like hydrolase superfamily. SerB family.</text>
</comment>
<evidence type="ECO:0000313" key="16">
    <source>
        <dbReference type="Proteomes" id="UP000630923"/>
    </source>
</evidence>
<keyword evidence="7" id="KW-0479">Metal-binding</keyword>
<dbReference type="GO" id="GO:0005737">
    <property type="term" value="C:cytoplasm"/>
    <property type="evidence" value="ECO:0007669"/>
    <property type="project" value="TreeGrafter"/>
</dbReference>
<keyword evidence="6" id="KW-0028">Amino-acid biosynthesis</keyword>
<dbReference type="SFLD" id="SFLDG01136">
    <property type="entry name" value="C1.6:_Phosphoserine_Phosphatas"/>
    <property type="match status" value="1"/>
</dbReference>
<dbReference type="RefSeq" id="WP_191253937.1">
    <property type="nucleotide sequence ID" value="NZ_BNCI01000002.1"/>
</dbReference>
<dbReference type="SFLD" id="SFLDS00003">
    <property type="entry name" value="Haloacid_Dehalogenase"/>
    <property type="match status" value="1"/>
</dbReference>
<dbReference type="InterPro" id="IPR004469">
    <property type="entry name" value="PSP"/>
</dbReference>
<comment type="caution">
    <text evidence="15">The sequence shown here is derived from an EMBL/GenBank/DDBJ whole genome shotgun (WGS) entry which is preliminary data.</text>
</comment>
<protein>
    <recommendedName>
        <fullName evidence="5">Phosphoserine phosphatase</fullName>
        <ecNumber evidence="4">3.1.3.3</ecNumber>
    </recommendedName>
    <alternativeName>
        <fullName evidence="11">O-phosphoserine phosphohydrolase</fullName>
    </alternativeName>
</protein>
<evidence type="ECO:0000256" key="6">
    <source>
        <dbReference type="ARBA" id="ARBA00022605"/>
    </source>
</evidence>
<keyword evidence="9" id="KW-0460">Magnesium</keyword>
<evidence type="ECO:0000256" key="14">
    <source>
        <dbReference type="PIRSR" id="PIRSR604469-1"/>
    </source>
</evidence>
<dbReference type="NCBIfam" id="TIGR00338">
    <property type="entry name" value="serB"/>
    <property type="match status" value="1"/>
</dbReference>
<evidence type="ECO:0000256" key="8">
    <source>
        <dbReference type="ARBA" id="ARBA00022801"/>
    </source>
</evidence>
<dbReference type="Gene3D" id="3.40.50.1000">
    <property type="entry name" value="HAD superfamily/HAD-like"/>
    <property type="match status" value="1"/>
</dbReference>
<dbReference type="EC" id="3.1.3.3" evidence="4"/>
<evidence type="ECO:0000256" key="10">
    <source>
        <dbReference type="ARBA" id="ARBA00023299"/>
    </source>
</evidence>
<feature type="active site" description="Nucleophile" evidence="14">
    <location>
        <position position="89"/>
    </location>
</feature>
<evidence type="ECO:0000256" key="4">
    <source>
        <dbReference type="ARBA" id="ARBA00012640"/>
    </source>
</evidence>
<keyword evidence="8" id="KW-0378">Hydrolase</keyword>
<keyword evidence="10" id="KW-0718">Serine biosynthesis</keyword>
<dbReference type="SFLD" id="SFLDF00029">
    <property type="entry name" value="phosphoserine_phosphatase"/>
    <property type="match status" value="1"/>
</dbReference>
<evidence type="ECO:0000256" key="13">
    <source>
        <dbReference type="ARBA" id="ARBA00048523"/>
    </source>
</evidence>
<comment type="pathway">
    <text evidence="2">Amino-acid biosynthesis; L-serine biosynthesis; L-serine from 3-phospho-D-glycerate: step 3/3.</text>
</comment>
<sequence length="299" mass="33033">MSLVLTLIVNPLETEINPIIDHIRNLFKHDGMSVTDVKSLSDGEAVDIYFSGYDLSMARQMINAALVMFTVDYAVQPVKSRKKKLFLADMDSTMITVECIDELADFANIRSEVESITEAAMRGELDFSQSLTRRVSLLKGLEEDMLQRCFDERVELMPGGRTVIQTMRKHGAYTALVSGGFTFFSGRVADALGFHQHTSNTLGLIDGKLTGTVIPPICDANTKLETLRQLKRDHHLHYDDVLAVGDGANDLPMIKEAGLGVAYHAKPVVSAVADASIHHSDLTALLFMQGYHRDEFSLA</sequence>
<reference evidence="15" key="2">
    <citation type="submission" date="2020-09" db="EMBL/GenBank/DDBJ databases">
        <authorList>
            <person name="Sun Q."/>
            <person name="Kim S."/>
        </authorList>
    </citation>
    <scope>NUCLEOTIDE SEQUENCE</scope>
    <source>
        <strain evidence="15">KCTC 42590</strain>
    </source>
</reference>
<dbReference type="Proteomes" id="UP000630923">
    <property type="component" value="Unassembled WGS sequence"/>
</dbReference>
<comment type="cofactor">
    <cofactor evidence="1">
        <name>Mg(2+)</name>
        <dbReference type="ChEBI" id="CHEBI:18420"/>
    </cofactor>
</comment>
<comment type="catalytic activity">
    <reaction evidence="12">
        <text>O-phospho-L-serine + H2O = L-serine + phosphate</text>
        <dbReference type="Rhea" id="RHEA:21208"/>
        <dbReference type="ChEBI" id="CHEBI:15377"/>
        <dbReference type="ChEBI" id="CHEBI:33384"/>
        <dbReference type="ChEBI" id="CHEBI:43474"/>
        <dbReference type="ChEBI" id="CHEBI:57524"/>
        <dbReference type="EC" id="3.1.3.3"/>
    </reaction>
</comment>
<dbReference type="SFLD" id="SFLDG01137">
    <property type="entry name" value="C1.6.1:_Phosphoserine_Phosphat"/>
    <property type="match status" value="1"/>
</dbReference>
<evidence type="ECO:0000256" key="3">
    <source>
        <dbReference type="ARBA" id="ARBA00009184"/>
    </source>
</evidence>
<evidence type="ECO:0000256" key="7">
    <source>
        <dbReference type="ARBA" id="ARBA00022723"/>
    </source>
</evidence>
<dbReference type="InterPro" id="IPR023214">
    <property type="entry name" value="HAD_sf"/>
</dbReference>
<evidence type="ECO:0000256" key="1">
    <source>
        <dbReference type="ARBA" id="ARBA00001946"/>
    </source>
</evidence>
<dbReference type="PANTHER" id="PTHR43344">
    <property type="entry name" value="PHOSPHOSERINE PHOSPHATASE"/>
    <property type="match status" value="1"/>
</dbReference>
<dbReference type="GO" id="GO:0000287">
    <property type="term" value="F:magnesium ion binding"/>
    <property type="evidence" value="ECO:0007669"/>
    <property type="project" value="TreeGrafter"/>
</dbReference>
<dbReference type="Pfam" id="PF12710">
    <property type="entry name" value="HAD"/>
    <property type="match status" value="1"/>
</dbReference>
<accession>A0A919AXR6</accession>
<dbReference type="EMBL" id="BNCI01000002">
    <property type="protein sequence ID" value="GHF30704.1"/>
    <property type="molecule type" value="Genomic_DNA"/>
</dbReference>
<dbReference type="NCBIfam" id="TIGR01488">
    <property type="entry name" value="HAD-SF-IB"/>
    <property type="match status" value="1"/>
</dbReference>
<feature type="active site" description="Proton donor" evidence="14">
    <location>
        <position position="91"/>
    </location>
</feature>
<evidence type="ECO:0000256" key="12">
    <source>
        <dbReference type="ARBA" id="ARBA00048138"/>
    </source>
</evidence>
<dbReference type="InterPro" id="IPR050582">
    <property type="entry name" value="HAD-like_SerB"/>
</dbReference>
<dbReference type="GO" id="GO:0006564">
    <property type="term" value="P:L-serine biosynthetic process"/>
    <property type="evidence" value="ECO:0007669"/>
    <property type="project" value="UniProtKB-KW"/>
</dbReference>
<comment type="catalytic activity">
    <reaction evidence="13">
        <text>O-phospho-D-serine + H2O = D-serine + phosphate</text>
        <dbReference type="Rhea" id="RHEA:24873"/>
        <dbReference type="ChEBI" id="CHEBI:15377"/>
        <dbReference type="ChEBI" id="CHEBI:35247"/>
        <dbReference type="ChEBI" id="CHEBI:43474"/>
        <dbReference type="ChEBI" id="CHEBI:58680"/>
        <dbReference type="EC" id="3.1.3.3"/>
    </reaction>
</comment>
<name>A0A919AXR6_9PROT</name>
<dbReference type="SUPFAM" id="SSF56784">
    <property type="entry name" value="HAD-like"/>
    <property type="match status" value="1"/>
</dbReference>
<dbReference type="CDD" id="cd07500">
    <property type="entry name" value="HAD_PSP"/>
    <property type="match status" value="1"/>
</dbReference>
<dbReference type="InterPro" id="IPR036412">
    <property type="entry name" value="HAD-like_sf"/>
</dbReference>